<dbReference type="RefSeq" id="WP_121667379.1">
    <property type="nucleotide sequence ID" value="NZ_QOVM01000012.1"/>
</dbReference>
<accession>A0A4Q0P191</accession>
<evidence type="ECO:0000313" key="2">
    <source>
        <dbReference type="Proteomes" id="UP000289238"/>
    </source>
</evidence>
<evidence type="ECO:0008006" key="3">
    <source>
        <dbReference type="Google" id="ProtNLM"/>
    </source>
</evidence>
<keyword evidence="2" id="KW-1185">Reference proteome</keyword>
<name>A0A4Q0P191_9FLAO</name>
<proteinExistence type="predicted"/>
<sequence>MKKVCIYLIVVTSLIAFGCEQSTKKNDSKESTGKLLENNDELKELDIESLKSVFGMEGKEKDGQFKVTVPQNDLNVMVDGFKIIPPMGLGSWAAFAPTSGKPMVMGDIVVTEKDLKPVQQEIIKQGLTITAIHNHFVRNEPDVMYMHIGGMGDEKKLAKSVKAVFDKVTEIRGANPSSATISTVQNTLDTKLIDSILGYSGTMNKGVYKITIGRPDVNLKEHGAPVSTFLGFNTWASWQGTNEKAAVAGDFTMLADEVAPVIKALIENDIEVVALHNHMVHENPRIFFLHYWGVGPVEKLAKGLREALDKTGVKNEKM</sequence>
<dbReference type="Proteomes" id="UP000289238">
    <property type="component" value="Unassembled WGS sequence"/>
</dbReference>
<gene>
    <name evidence="1" type="ORF">DSM00_3146</name>
</gene>
<dbReference type="OrthoDB" id="4687120at2"/>
<protein>
    <recommendedName>
        <fullName evidence="3">DUF1259 domain-containing protein</fullName>
    </recommendedName>
</protein>
<dbReference type="PROSITE" id="PS51257">
    <property type="entry name" value="PROKAR_LIPOPROTEIN"/>
    <property type="match status" value="1"/>
</dbReference>
<evidence type="ECO:0000313" key="1">
    <source>
        <dbReference type="EMBL" id="RXG20157.1"/>
    </source>
</evidence>
<dbReference type="Pfam" id="PF07485">
    <property type="entry name" value="DUF1529"/>
    <property type="match status" value="2"/>
</dbReference>
<dbReference type="EMBL" id="QOVM01000012">
    <property type="protein sequence ID" value="RXG20157.1"/>
    <property type="molecule type" value="Genomic_DNA"/>
</dbReference>
<reference evidence="1 2" key="1">
    <citation type="submission" date="2018-07" db="EMBL/GenBank/DDBJ databases">
        <title>Leeuwenhoekiella genomics.</title>
        <authorList>
            <person name="Tahon G."/>
            <person name="Willems A."/>
        </authorList>
    </citation>
    <scope>NUCLEOTIDE SEQUENCE [LARGE SCALE GENOMIC DNA]</scope>
    <source>
        <strain evidence="1 2">LMG 22550</strain>
    </source>
</reference>
<dbReference type="AlphaFoldDB" id="A0A4Q0P191"/>
<dbReference type="InterPro" id="IPR011094">
    <property type="entry name" value="Uncharacterised_LppY/LpqO"/>
</dbReference>
<comment type="caution">
    <text evidence="1">The sequence shown here is derived from an EMBL/GenBank/DDBJ whole genome shotgun (WGS) entry which is preliminary data.</text>
</comment>
<organism evidence="1 2">
    <name type="scientific">Leeuwenhoekiella aequorea</name>
    <dbReference type="NCBI Taxonomy" id="283736"/>
    <lineage>
        <taxon>Bacteria</taxon>
        <taxon>Pseudomonadati</taxon>
        <taxon>Bacteroidota</taxon>
        <taxon>Flavobacteriia</taxon>
        <taxon>Flavobacteriales</taxon>
        <taxon>Flavobacteriaceae</taxon>
        <taxon>Leeuwenhoekiella</taxon>
    </lineage>
</organism>